<organism evidence="2 3">
    <name type="scientific">Gemmobacter fulvus</name>
    <dbReference type="NCBI Taxonomy" id="2840474"/>
    <lineage>
        <taxon>Bacteria</taxon>
        <taxon>Pseudomonadati</taxon>
        <taxon>Pseudomonadota</taxon>
        <taxon>Alphaproteobacteria</taxon>
        <taxon>Rhodobacterales</taxon>
        <taxon>Paracoccaceae</taxon>
        <taxon>Gemmobacter</taxon>
    </lineage>
</organism>
<dbReference type="AlphaFoldDB" id="A0A975P7E2"/>
<evidence type="ECO:0000313" key="3">
    <source>
        <dbReference type="Proteomes" id="UP000679352"/>
    </source>
</evidence>
<dbReference type="Pfam" id="PF01402">
    <property type="entry name" value="RHH_1"/>
    <property type="match status" value="1"/>
</dbReference>
<name>A0A975P7E2_9RHOB</name>
<accession>A0A975P7E2</accession>
<gene>
    <name evidence="2" type="ORF">KM031_02070</name>
</gene>
<dbReference type="Proteomes" id="UP000679352">
    <property type="component" value="Chromosome"/>
</dbReference>
<dbReference type="RefSeq" id="WP_215504031.1">
    <property type="nucleotide sequence ID" value="NZ_CP076361.1"/>
</dbReference>
<proteinExistence type="predicted"/>
<feature type="domain" description="Ribbon-helix-helix protein CopG" evidence="1">
    <location>
        <begin position="7"/>
        <end position="45"/>
    </location>
</feature>
<dbReference type="GO" id="GO:0006355">
    <property type="term" value="P:regulation of DNA-templated transcription"/>
    <property type="evidence" value="ECO:0007669"/>
    <property type="project" value="InterPro"/>
</dbReference>
<dbReference type="EMBL" id="CP076361">
    <property type="protein sequence ID" value="QWK90722.1"/>
    <property type="molecule type" value="Genomic_DNA"/>
</dbReference>
<dbReference type="InterPro" id="IPR002145">
    <property type="entry name" value="CopG"/>
</dbReference>
<reference evidence="2" key="1">
    <citation type="submission" date="2021-06" db="EMBL/GenBank/DDBJ databases">
        <title>Direct submission.</title>
        <authorList>
            <person name="Lee C.-S."/>
            <person name="Jin L."/>
        </authorList>
    </citation>
    <scope>NUCLEOTIDE SEQUENCE</scope>
    <source>
        <strain evidence="2">Con5</strain>
    </source>
</reference>
<protein>
    <submittedName>
        <fullName evidence="2">Ribbon-helix-helix domain-containing protein</fullName>
    </submittedName>
</protein>
<evidence type="ECO:0000313" key="2">
    <source>
        <dbReference type="EMBL" id="QWK90722.1"/>
    </source>
</evidence>
<dbReference type="SUPFAM" id="SSF47598">
    <property type="entry name" value="Ribbon-helix-helix"/>
    <property type="match status" value="1"/>
</dbReference>
<evidence type="ECO:0000259" key="1">
    <source>
        <dbReference type="Pfam" id="PF01402"/>
    </source>
</evidence>
<dbReference type="KEGG" id="gfu:KM031_02070"/>
<dbReference type="CDD" id="cd22231">
    <property type="entry name" value="RHH_NikR_HicB-like"/>
    <property type="match status" value="1"/>
</dbReference>
<dbReference type="InterPro" id="IPR010985">
    <property type="entry name" value="Ribbon_hlx_hlx"/>
</dbReference>
<keyword evidence="3" id="KW-1185">Reference proteome</keyword>
<sequence>MAQILMKKLNVALPDEMVDALTKHAEERGKTISDAVRDLLASALTIRPHRTIGEVAMEAIRAGATNQQTLAHVHKLFPDSNASAASIAWYRMTLRKEGEAVPTDREAKLAAKWP</sequence>